<feature type="domain" description="Doubled CXXCH motif" evidence="3">
    <location>
        <begin position="225"/>
        <end position="261"/>
    </location>
</feature>
<sequence>MMKRLPILLLLALSLTAASVQAAVDYIYPAANSWVNRSGHMIIKFNENDLTGVRVTVNGVASDLIEVGSPEYRKLFKDFFIAQAIWDSGPNKLQVDLFRGGQKVESSSTNIYYVAQSGDRQAPPEFASNTMHVPEREQQCVACHNMNATPAQMNSNIAKDNPCFRCHKKLINVKYVHGPVGTYSCGYCHSSKGTPKYAVPKRGAALCYECHADMAAQMKQRKFVHGPIEAGMCEACHDSHGSQNESQLIKPINELCLSCHGHLLTKIHVVRTTTGEGHPLKGKPDPLRKGSGKEMSCTSCHNPHGGQVRYFFVGNPEDRLALCQLCHNK</sequence>
<dbReference type="InterPro" id="IPR036280">
    <property type="entry name" value="Multihaem_cyt_sf"/>
</dbReference>
<name>A0ABS5UA78_9BACT</name>
<keyword evidence="1 2" id="KW-0732">Signal</keyword>
<dbReference type="Pfam" id="PF09699">
    <property type="entry name" value="Paired_CXXCH_1"/>
    <property type="match status" value="3"/>
</dbReference>
<accession>A0ABS5UA78</accession>
<gene>
    <name evidence="4" type="ORF">KJB30_12215</name>
</gene>
<evidence type="ECO:0000313" key="4">
    <source>
        <dbReference type="EMBL" id="MBT1072555.1"/>
    </source>
</evidence>
<evidence type="ECO:0000313" key="5">
    <source>
        <dbReference type="Proteomes" id="UP000784128"/>
    </source>
</evidence>
<evidence type="ECO:0000259" key="3">
    <source>
        <dbReference type="Pfam" id="PF09699"/>
    </source>
</evidence>
<dbReference type="Gene3D" id="3.90.10.10">
    <property type="entry name" value="Cytochrome C3"/>
    <property type="match status" value="1"/>
</dbReference>
<comment type="caution">
    <text evidence="4">The sequence shown here is derived from an EMBL/GenBank/DDBJ whole genome shotgun (WGS) entry which is preliminary data.</text>
</comment>
<dbReference type="PANTHER" id="PTHR35038">
    <property type="entry name" value="DISSIMILATORY SULFITE REDUCTASE SIRA"/>
    <property type="match status" value="1"/>
</dbReference>
<dbReference type="RefSeq" id="WP_214299675.1">
    <property type="nucleotide sequence ID" value="NZ_JAHDYS010000011.1"/>
</dbReference>
<proteinExistence type="predicted"/>
<feature type="signal peptide" evidence="2">
    <location>
        <begin position="1"/>
        <end position="22"/>
    </location>
</feature>
<evidence type="ECO:0000256" key="1">
    <source>
        <dbReference type="ARBA" id="ARBA00022729"/>
    </source>
</evidence>
<reference evidence="4 5" key="1">
    <citation type="submission" date="2021-05" db="EMBL/GenBank/DDBJ databases">
        <title>The draft genome of Geobacter chapellei DSM 13688.</title>
        <authorList>
            <person name="Xu Z."/>
            <person name="Masuda Y."/>
            <person name="Itoh H."/>
            <person name="Senoo K."/>
        </authorList>
    </citation>
    <scope>NUCLEOTIDE SEQUENCE [LARGE SCALE GENOMIC DNA]</scope>
    <source>
        <strain evidence="4 5">DSM 13688</strain>
    </source>
</reference>
<protein>
    <submittedName>
        <fullName evidence="4">Cytochrome c3 family protein</fullName>
    </submittedName>
</protein>
<feature type="domain" description="Doubled CXXCH motif" evidence="3">
    <location>
        <begin position="177"/>
        <end position="215"/>
    </location>
</feature>
<dbReference type="Gene3D" id="1.10.1130.10">
    <property type="entry name" value="Flavocytochrome C3, Chain A"/>
    <property type="match status" value="1"/>
</dbReference>
<feature type="domain" description="Doubled CXXCH motif" evidence="3">
    <location>
        <begin position="293"/>
        <end position="329"/>
    </location>
</feature>
<dbReference type="PANTHER" id="PTHR35038:SF6">
    <property type="entry name" value="SURFACE LOCALIZED DECAHEME CYTOCHROME C LIPOPROTEIN"/>
    <property type="match status" value="1"/>
</dbReference>
<evidence type="ECO:0000256" key="2">
    <source>
        <dbReference type="SAM" id="SignalP"/>
    </source>
</evidence>
<dbReference type="NCBIfam" id="TIGR01905">
    <property type="entry name" value="paired_CXXCH_1"/>
    <property type="match status" value="2"/>
</dbReference>
<feature type="chain" id="PRO_5046818102" evidence="2">
    <location>
        <begin position="23"/>
        <end position="329"/>
    </location>
</feature>
<dbReference type="EMBL" id="JAHDYS010000011">
    <property type="protein sequence ID" value="MBT1072555.1"/>
    <property type="molecule type" value="Genomic_DNA"/>
</dbReference>
<dbReference type="InterPro" id="IPR051829">
    <property type="entry name" value="Multiheme_Cytochr_ET"/>
</dbReference>
<dbReference type="Proteomes" id="UP000784128">
    <property type="component" value="Unassembled WGS sequence"/>
</dbReference>
<dbReference type="InterPro" id="IPR010177">
    <property type="entry name" value="Paired_CXXCH_1"/>
</dbReference>
<keyword evidence="5" id="KW-1185">Reference proteome</keyword>
<organism evidence="4 5">
    <name type="scientific">Pelotalea chapellei</name>
    <dbReference type="NCBI Taxonomy" id="44671"/>
    <lineage>
        <taxon>Bacteria</taxon>
        <taxon>Pseudomonadati</taxon>
        <taxon>Thermodesulfobacteriota</taxon>
        <taxon>Desulfuromonadia</taxon>
        <taxon>Geobacterales</taxon>
        <taxon>Geobacteraceae</taxon>
        <taxon>Pelotalea</taxon>
    </lineage>
</organism>
<dbReference type="SUPFAM" id="SSF48695">
    <property type="entry name" value="Multiheme cytochromes"/>
    <property type="match status" value="1"/>
</dbReference>